<accession>A0A830BXR4</accession>
<sequence length="252" mass="28120">MIRNTIPRKTFAWHVDTYKNTEVKDVSMLRASRLRLTSHAPGVHPSNHAGTSLRRTQFTIKALEEKRKFNMASEKFYKLVVSDAEEILIGADPHPLWIYRLTVVNCTPLDPNANWSTHIFEAQPGLDPEKHRQVCEAIFRTIKFYAAAPRPPRFLFIKRWATTCAMLAAAFSIGWSIEDRQRLALSGPRGPSSALEASGAPAVKPIARKRLCFNIGNVAIEIEIASMEKIRNAVVCGIGMIASAVLKTKLGI</sequence>
<keyword evidence="2" id="KW-1185">Reference proteome</keyword>
<dbReference type="EMBL" id="BMAC01000201">
    <property type="protein sequence ID" value="GFP89768.1"/>
    <property type="molecule type" value="Genomic_DNA"/>
</dbReference>
<dbReference type="AlphaFoldDB" id="A0A830BXR4"/>
<organism evidence="1 2">
    <name type="scientific">Phtheirospermum japonicum</name>
    <dbReference type="NCBI Taxonomy" id="374723"/>
    <lineage>
        <taxon>Eukaryota</taxon>
        <taxon>Viridiplantae</taxon>
        <taxon>Streptophyta</taxon>
        <taxon>Embryophyta</taxon>
        <taxon>Tracheophyta</taxon>
        <taxon>Spermatophyta</taxon>
        <taxon>Magnoliopsida</taxon>
        <taxon>eudicotyledons</taxon>
        <taxon>Gunneridae</taxon>
        <taxon>Pentapetalae</taxon>
        <taxon>asterids</taxon>
        <taxon>lamiids</taxon>
        <taxon>Lamiales</taxon>
        <taxon>Orobanchaceae</taxon>
        <taxon>Orobanchaceae incertae sedis</taxon>
        <taxon>Phtheirospermum</taxon>
    </lineage>
</organism>
<comment type="caution">
    <text evidence="1">The sequence shown here is derived from an EMBL/GenBank/DDBJ whole genome shotgun (WGS) entry which is preliminary data.</text>
</comment>
<proteinExistence type="predicted"/>
<protein>
    <submittedName>
        <fullName evidence="1">Uncharacterized protein</fullName>
    </submittedName>
</protein>
<dbReference type="Proteomes" id="UP000653305">
    <property type="component" value="Unassembled WGS sequence"/>
</dbReference>
<evidence type="ECO:0000313" key="2">
    <source>
        <dbReference type="Proteomes" id="UP000653305"/>
    </source>
</evidence>
<name>A0A830BXR4_9LAMI</name>
<reference evidence="1" key="1">
    <citation type="submission" date="2020-07" db="EMBL/GenBank/DDBJ databases">
        <title>Ethylene signaling mediates host invasion by parasitic plants.</title>
        <authorList>
            <person name="Yoshida S."/>
        </authorList>
    </citation>
    <scope>NUCLEOTIDE SEQUENCE</scope>
    <source>
        <strain evidence="1">Okayama</strain>
    </source>
</reference>
<gene>
    <name evidence="1" type="ORF">PHJA_001120600</name>
</gene>
<evidence type="ECO:0000313" key="1">
    <source>
        <dbReference type="EMBL" id="GFP89768.1"/>
    </source>
</evidence>